<name>A0A917Z407_9ALTE</name>
<dbReference type="AlphaFoldDB" id="A0A917Z407"/>
<keyword evidence="16" id="KW-1185">Reference proteome</keyword>
<evidence type="ECO:0000256" key="9">
    <source>
        <dbReference type="ARBA" id="ARBA00023239"/>
    </source>
</evidence>
<dbReference type="GO" id="GO:0005737">
    <property type="term" value="C:cytoplasm"/>
    <property type="evidence" value="ECO:0007669"/>
    <property type="project" value="UniProtKB-SubCell"/>
</dbReference>
<evidence type="ECO:0000256" key="8">
    <source>
        <dbReference type="ARBA" id="ARBA00023102"/>
    </source>
</evidence>
<evidence type="ECO:0000256" key="7">
    <source>
        <dbReference type="ARBA" id="ARBA00022962"/>
    </source>
</evidence>
<evidence type="ECO:0000313" key="16">
    <source>
        <dbReference type="Proteomes" id="UP000606935"/>
    </source>
</evidence>
<keyword evidence="5 12" id="KW-0028">Amino-acid biosynthesis</keyword>
<accession>A0A917Z407</accession>
<proteinExistence type="inferred from homology"/>
<evidence type="ECO:0000256" key="3">
    <source>
        <dbReference type="ARBA" id="ARBA00011152"/>
    </source>
</evidence>
<keyword evidence="7 12" id="KW-0315">Glutamine amidotransferase</keyword>
<evidence type="ECO:0000256" key="2">
    <source>
        <dbReference type="ARBA" id="ARBA00005091"/>
    </source>
</evidence>
<feature type="active site" description="Nucleophile" evidence="12 13">
    <location>
        <position position="77"/>
    </location>
</feature>
<keyword evidence="6 12" id="KW-0378">Hydrolase</keyword>
<evidence type="ECO:0000259" key="14">
    <source>
        <dbReference type="Pfam" id="PF00117"/>
    </source>
</evidence>
<dbReference type="PROSITE" id="PS51273">
    <property type="entry name" value="GATASE_TYPE_1"/>
    <property type="match status" value="1"/>
</dbReference>
<dbReference type="GO" id="GO:0000107">
    <property type="term" value="F:imidazoleglycerol-phosphate synthase activity"/>
    <property type="evidence" value="ECO:0007669"/>
    <property type="project" value="UniProtKB-UniRule"/>
</dbReference>
<evidence type="ECO:0000313" key="15">
    <source>
        <dbReference type="EMBL" id="GGO72345.1"/>
    </source>
</evidence>
<reference evidence="15" key="1">
    <citation type="journal article" date="2014" name="Int. J. Syst. Evol. Microbiol.">
        <title>Complete genome sequence of Corynebacterium casei LMG S-19264T (=DSM 44701T), isolated from a smear-ripened cheese.</title>
        <authorList>
            <consortium name="US DOE Joint Genome Institute (JGI-PGF)"/>
            <person name="Walter F."/>
            <person name="Albersmeier A."/>
            <person name="Kalinowski J."/>
            <person name="Ruckert C."/>
        </authorList>
    </citation>
    <scope>NUCLEOTIDE SEQUENCE</scope>
    <source>
        <strain evidence="15">CGMCC 1.7086</strain>
    </source>
</reference>
<dbReference type="InterPro" id="IPR029062">
    <property type="entry name" value="Class_I_gatase-like"/>
</dbReference>
<dbReference type="GO" id="GO:0000105">
    <property type="term" value="P:L-histidine biosynthetic process"/>
    <property type="evidence" value="ECO:0007669"/>
    <property type="project" value="UniProtKB-UniRule"/>
</dbReference>
<dbReference type="GO" id="GO:0016829">
    <property type="term" value="F:lyase activity"/>
    <property type="evidence" value="ECO:0007669"/>
    <property type="project" value="UniProtKB-KW"/>
</dbReference>
<dbReference type="RefSeq" id="WP_188696985.1">
    <property type="nucleotide sequence ID" value="NZ_BMLS01000005.1"/>
</dbReference>
<dbReference type="NCBIfam" id="TIGR01855">
    <property type="entry name" value="IMP_synth_hisH"/>
    <property type="match status" value="1"/>
</dbReference>
<evidence type="ECO:0000256" key="5">
    <source>
        <dbReference type="ARBA" id="ARBA00022605"/>
    </source>
</evidence>
<comment type="subunit">
    <text evidence="3 12">Heterodimer of HisH and HisF.</text>
</comment>
<comment type="function">
    <text evidence="12">IGPS catalyzes the conversion of PRFAR and glutamine to IGP, AICAR and glutamate. The HisH subunit catalyzes the hydrolysis of glutamine to glutamate and ammonia as part of the synthesis of IGP and AICAR. The resulting ammonia molecule is channeled to the active site of HisF.</text>
</comment>
<keyword evidence="9 12" id="KW-0456">Lyase</keyword>
<comment type="catalytic activity">
    <reaction evidence="11 12">
        <text>L-glutamine + H2O = L-glutamate + NH4(+)</text>
        <dbReference type="Rhea" id="RHEA:15889"/>
        <dbReference type="ChEBI" id="CHEBI:15377"/>
        <dbReference type="ChEBI" id="CHEBI:28938"/>
        <dbReference type="ChEBI" id="CHEBI:29985"/>
        <dbReference type="ChEBI" id="CHEBI:58359"/>
        <dbReference type="EC" id="3.5.1.2"/>
    </reaction>
</comment>
<gene>
    <name evidence="12 15" type="primary">hisH</name>
    <name evidence="15" type="ORF">GCM10010982_30240</name>
</gene>
<dbReference type="CDD" id="cd01748">
    <property type="entry name" value="GATase1_IGP_Synthase"/>
    <property type="match status" value="1"/>
</dbReference>
<evidence type="ECO:0000256" key="13">
    <source>
        <dbReference type="PIRSR" id="PIRSR000495-1"/>
    </source>
</evidence>
<feature type="domain" description="Glutamine amidotransferase" evidence="14">
    <location>
        <begin position="11"/>
        <end position="193"/>
    </location>
</feature>
<comment type="pathway">
    <text evidence="2 12">Amino-acid biosynthesis; L-histidine biosynthesis; L-histidine from 5-phospho-alpha-D-ribose 1-diphosphate: step 5/9.</text>
</comment>
<evidence type="ECO:0000256" key="12">
    <source>
        <dbReference type="HAMAP-Rule" id="MF_00278"/>
    </source>
</evidence>
<keyword evidence="4 12" id="KW-0963">Cytoplasm</keyword>
<organism evidence="15 16">
    <name type="scientific">Bowmanella pacifica</name>
    <dbReference type="NCBI Taxonomy" id="502051"/>
    <lineage>
        <taxon>Bacteria</taxon>
        <taxon>Pseudomonadati</taxon>
        <taxon>Pseudomonadota</taxon>
        <taxon>Gammaproteobacteria</taxon>
        <taxon>Alteromonadales</taxon>
        <taxon>Alteromonadaceae</taxon>
        <taxon>Bowmanella</taxon>
    </lineage>
</organism>
<keyword evidence="8 12" id="KW-0368">Histidine biosynthesis</keyword>
<comment type="caution">
    <text evidence="15">The sequence shown here is derived from an EMBL/GenBank/DDBJ whole genome shotgun (WGS) entry which is preliminary data.</text>
</comment>
<dbReference type="HAMAP" id="MF_00278">
    <property type="entry name" value="HisH"/>
    <property type="match status" value="1"/>
</dbReference>
<evidence type="ECO:0000256" key="10">
    <source>
        <dbReference type="ARBA" id="ARBA00047838"/>
    </source>
</evidence>
<dbReference type="SUPFAM" id="SSF52317">
    <property type="entry name" value="Class I glutamine amidotransferase-like"/>
    <property type="match status" value="1"/>
</dbReference>
<comment type="catalytic activity">
    <reaction evidence="10 12">
        <text>5-[(5-phospho-1-deoxy-D-ribulos-1-ylimino)methylamino]-1-(5-phospho-beta-D-ribosyl)imidazole-4-carboxamide + L-glutamine = D-erythro-1-(imidazol-4-yl)glycerol 3-phosphate + 5-amino-1-(5-phospho-beta-D-ribosyl)imidazole-4-carboxamide + L-glutamate + H(+)</text>
        <dbReference type="Rhea" id="RHEA:24793"/>
        <dbReference type="ChEBI" id="CHEBI:15378"/>
        <dbReference type="ChEBI" id="CHEBI:29985"/>
        <dbReference type="ChEBI" id="CHEBI:58278"/>
        <dbReference type="ChEBI" id="CHEBI:58359"/>
        <dbReference type="ChEBI" id="CHEBI:58475"/>
        <dbReference type="ChEBI" id="CHEBI:58525"/>
        <dbReference type="EC" id="4.3.2.10"/>
    </reaction>
</comment>
<feature type="active site" evidence="12 13">
    <location>
        <position position="179"/>
    </location>
</feature>
<evidence type="ECO:0000256" key="1">
    <source>
        <dbReference type="ARBA" id="ARBA00004496"/>
    </source>
</evidence>
<dbReference type="Gene3D" id="3.40.50.880">
    <property type="match status" value="1"/>
</dbReference>
<dbReference type="InterPro" id="IPR017926">
    <property type="entry name" value="GATASE"/>
</dbReference>
<evidence type="ECO:0000256" key="6">
    <source>
        <dbReference type="ARBA" id="ARBA00022801"/>
    </source>
</evidence>
<dbReference type="Pfam" id="PF00117">
    <property type="entry name" value="GATase"/>
    <property type="match status" value="1"/>
</dbReference>
<protein>
    <recommendedName>
        <fullName evidence="12">Imidazole glycerol phosphate synthase subunit HisH</fullName>
        <ecNumber evidence="12">4.3.2.10</ecNumber>
    </recommendedName>
    <alternativeName>
        <fullName evidence="12">IGP synthase glutaminase subunit</fullName>
        <ecNumber evidence="12">3.5.1.2</ecNumber>
    </alternativeName>
    <alternativeName>
        <fullName evidence="12">IGP synthase subunit HisH</fullName>
    </alternativeName>
    <alternativeName>
        <fullName evidence="12">ImGP synthase subunit HisH</fullName>
        <shortName evidence="12">IGPS subunit HisH</shortName>
    </alternativeName>
</protein>
<dbReference type="GO" id="GO:0004359">
    <property type="term" value="F:glutaminase activity"/>
    <property type="evidence" value="ECO:0007669"/>
    <property type="project" value="UniProtKB-EC"/>
</dbReference>
<reference evidence="15" key="2">
    <citation type="submission" date="2020-09" db="EMBL/GenBank/DDBJ databases">
        <authorList>
            <person name="Sun Q."/>
            <person name="Zhou Y."/>
        </authorList>
    </citation>
    <scope>NUCLEOTIDE SEQUENCE</scope>
    <source>
        <strain evidence="15">CGMCC 1.7086</strain>
    </source>
</reference>
<sequence>MELVIVDTGCANIASVRFAIERLGSPVRVSDDPEVIKNADKVILPGVGSAPAAMQKIEAKGLIPLVRTLTQPTLGICLGMQLMTRQSEEGHVACLGMIASEVKRMQVGSLRLPHMGWNTITPNPNSPLFDGIAEGSYFYFVHSFAVSVGDYTLATCEYGMPFSASIGQDNFMGVQFHPERSGEAGSRLLSNFISRC</sequence>
<dbReference type="FunFam" id="3.40.50.880:FF:000009">
    <property type="entry name" value="Imidazole glycerol phosphate synthase subunit HisH"/>
    <property type="match status" value="1"/>
</dbReference>
<dbReference type="EMBL" id="BMLS01000005">
    <property type="protein sequence ID" value="GGO72345.1"/>
    <property type="molecule type" value="Genomic_DNA"/>
</dbReference>
<dbReference type="EC" id="3.5.1.2" evidence="12"/>
<comment type="subcellular location">
    <subcellularLocation>
        <location evidence="1 12">Cytoplasm</location>
    </subcellularLocation>
</comment>
<dbReference type="PIRSF" id="PIRSF000495">
    <property type="entry name" value="Amidotransf_hisH"/>
    <property type="match status" value="1"/>
</dbReference>
<dbReference type="PANTHER" id="PTHR42701">
    <property type="entry name" value="IMIDAZOLE GLYCEROL PHOSPHATE SYNTHASE SUBUNIT HISH"/>
    <property type="match status" value="1"/>
</dbReference>
<dbReference type="PANTHER" id="PTHR42701:SF1">
    <property type="entry name" value="IMIDAZOLE GLYCEROL PHOSPHATE SYNTHASE SUBUNIT HISH"/>
    <property type="match status" value="1"/>
</dbReference>
<feature type="active site" evidence="12 13">
    <location>
        <position position="177"/>
    </location>
</feature>
<dbReference type="Proteomes" id="UP000606935">
    <property type="component" value="Unassembled WGS sequence"/>
</dbReference>
<dbReference type="InterPro" id="IPR010139">
    <property type="entry name" value="Imidazole-glycPsynth_HisH"/>
</dbReference>
<dbReference type="EC" id="4.3.2.10" evidence="12"/>
<evidence type="ECO:0000256" key="4">
    <source>
        <dbReference type="ARBA" id="ARBA00022490"/>
    </source>
</evidence>
<evidence type="ECO:0000256" key="11">
    <source>
        <dbReference type="ARBA" id="ARBA00049534"/>
    </source>
</evidence>